<dbReference type="Pfam" id="PF01584">
    <property type="entry name" value="CheW"/>
    <property type="match status" value="1"/>
</dbReference>
<dbReference type="Proteomes" id="UP000263993">
    <property type="component" value="Unassembled WGS sequence"/>
</dbReference>
<proteinExistence type="predicted"/>
<dbReference type="Gene3D" id="2.40.50.180">
    <property type="entry name" value="CheA-289, Domain 4"/>
    <property type="match status" value="1"/>
</dbReference>
<dbReference type="AlphaFoldDB" id="A0A371BCQ2"/>
<accession>A0A371BCQ2</accession>
<name>A0A371BCQ2_9BRAD</name>
<dbReference type="RefSeq" id="WP_115517370.1">
    <property type="nucleotide sequence ID" value="NZ_QRGO01000001.1"/>
</dbReference>
<dbReference type="OrthoDB" id="9794382at2"/>
<dbReference type="PANTHER" id="PTHR22617">
    <property type="entry name" value="CHEMOTAXIS SENSOR HISTIDINE KINASE-RELATED"/>
    <property type="match status" value="1"/>
</dbReference>
<gene>
    <name evidence="2" type="ORF">DXH78_12640</name>
</gene>
<dbReference type="InterPro" id="IPR039315">
    <property type="entry name" value="CheW"/>
</dbReference>
<dbReference type="PROSITE" id="PS50851">
    <property type="entry name" value="CHEW"/>
    <property type="match status" value="1"/>
</dbReference>
<dbReference type="GO" id="GO:0005829">
    <property type="term" value="C:cytosol"/>
    <property type="evidence" value="ECO:0007669"/>
    <property type="project" value="TreeGrafter"/>
</dbReference>
<protein>
    <submittedName>
        <fullName evidence="2">Chemotaxis protein CheW</fullName>
    </submittedName>
</protein>
<keyword evidence="3" id="KW-1185">Reference proteome</keyword>
<evidence type="ECO:0000259" key="1">
    <source>
        <dbReference type="PROSITE" id="PS50851"/>
    </source>
</evidence>
<dbReference type="GO" id="GO:0007165">
    <property type="term" value="P:signal transduction"/>
    <property type="evidence" value="ECO:0007669"/>
    <property type="project" value="InterPro"/>
</dbReference>
<evidence type="ECO:0000313" key="3">
    <source>
        <dbReference type="Proteomes" id="UP000263993"/>
    </source>
</evidence>
<sequence>MSQLSSTSDAATAVSASEAAVAVSSDWANSVAASDATGAAQIQFISFAIGNDQYGVDIMAVREIKGWSDITHLPKQPEYVRGVLNLRGAIVPIVDLRCRFGQGLTETTPLHIVIIVQIGGRQVGLIGDRVLDIVSVETSQIQKVPRTGNGLQNDFLAGLVTHDGVMIALINLPDLVCVQADEGQH</sequence>
<dbReference type="Gene3D" id="2.30.30.40">
    <property type="entry name" value="SH3 Domains"/>
    <property type="match status" value="1"/>
</dbReference>
<dbReference type="SUPFAM" id="SSF50341">
    <property type="entry name" value="CheW-like"/>
    <property type="match status" value="1"/>
</dbReference>
<dbReference type="InterPro" id="IPR036061">
    <property type="entry name" value="CheW-like_dom_sf"/>
</dbReference>
<dbReference type="GO" id="GO:0006935">
    <property type="term" value="P:chemotaxis"/>
    <property type="evidence" value="ECO:0007669"/>
    <property type="project" value="InterPro"/>
</dbReference>
<feature type="domain" description="CheW-like" evidence="1">
    <location>
        <begin position="41"/>
        <end position="181"/>
    </location>
</feature>
<dbReference type="PANTHER" id="PTHR22617:SF23">
    <property type="entry name" value="CHEMOTAXIS PROTEIN CHEW"/>
    <property type="match status" value="1"/>
</dbReference>
<dbReference type="SMART" id="SM00260">
    <property type="entry name" value="CheW"/>
    <property type="match status" value="1"/>
</dbReference>
<dbReference type="InterPro" id="IPR002545">
    <property type="entry name" value="CheW-lke_dom"/>
</dbReference>
<dbReference type="CDD" id="cd00732">
    <property type="entry name" value="CheW"/>
    <property type="match status" value="1"/>
</dbReference>
<dbReference type="EMBL" id="QRGO01000001">
    <property type="protein sequence ID" value="RDV05344.1"/>
    <property type="molecule type" value="Genomic_DNA"/>
</dbReference>
<comment type="caution">
    <text evidence="2">The sequence shown here is derived from an EMBL/GenBank/DDBJ whole genome shotgun (WGS) entry which is preliminary data.</text>
</comment>
<reference evidence="3" key="1">
    <citation type="submission" date="2018-08" db="EMBL/GenBank/DDBJ databases">
        <authorList>
            <person name="Kim S.-J."/>
            <person name="Jung G.-Y."/>
        </authorList>
    </citation>
    <scope>NUCLEOTIDE SEQUENCE [LARGE SCALE GENOMIC DNA]</scope>
    <source>
        <strain evidence="3">GY_H</strain>
    </source>
</reference>
<organism evidence="2 3">
    <name type="scientific">Undibacter mobilis</name>
    <dbReference type="NCBI Taxonomy" id="2292256"/>
    <lineage>
        <taxon>Bacteria</taxon>
        <taxon>Pseudomonadati</taxon>
        <taxon>Pseudomonadota</taxon>
        <taxon>Alphaproteobacteria</taxon>
        <taxon>Hyphomicrobiales</taxon>
        <taxon>Nitrobacteraceae</taxon>
        <taxon>Undibacter</taxon>
    </lineage>
</organism>
<evidence type="ECO:0000313" key="2">
    <source>
        <dbReference type="EMBL" id="RDV05344.1"/>
    </source>
</evidence>